<comment type="caution">
    <text evidence="1">The sequence shown here is derived from an EMBL/GenBank/DDBJ whole genome shotgun (WGS) entry which is preliminary data.</text>
</comment>
<dbReference type="InterPro" id="IPR036116">
    <property type="entry name" value="FN3_sf"/>
</dbReference>
<reference evidence="1 2" key="1">
    <citation type="submission" date="2018-11" db="EMBL/GenBank/DDBJ databases">
        <title>Arenibacter aquaticus sp.nov., a marine bacterium isolated from surface seawater in the South China Sea.</title>
        <authorList>
            <person name="Guo J."/>
            <person name="Sun J."/>
        </authorList>
    </citation>
    <scope>NUCLEOTIDE SEQUENCE [LARGE SCALE GENOMIC DNA]</scope>
    <source>
        <strain evidence="1 2">GUO666</strain>
    </source>
</reference>
<protein>
    <recommendedName>
        <fullName evidence="3">Fibronectin type-III domain-containing protein</fullName>
    </recommendedName>
</protein>
<evidence type="ECO:0008006" key="3">
    <source>
        <dbReference type="Google" id="ProtNLM"/>
    </source>
</evidence>
<gene>
    <name evidence="1" type="ORF">EHW67_19565</name>
</gene>
<dbReference type="RefSeq" id="WP_126164063.1">
    <property type="nucleotide sequence ID" value="NZ_RQPJ01000021.1"/>
</dbReference>
<accession>A0A3S0AKP5</accession>
<dbReference type="AlphaFoldDB" id="A0A3S0AKP5"/>
<proteinExistence type="predicted"/>
<name>A0A3S0AKP5_9FLAO</name>
<evidence type="ECO:0000313" key="2">
    <source>
        <dbReference type="Proteomes" id="UP000267585"/>
    </source>
</evidence>
<dbReference type="Proteomes" id="UP000267585">
    <property type="component" value="Unassembled WGS sequence"/>
</dbReference>
<dbReference type="EMBL" id="RQPJ01000021">
    <property type="protein sequence ID" value="RTE52377.1"/>
    <property type="molecule type" value="Genomic_DNA"/>
</dbReference>
<dbReference type="OrthoDB" id="789771at2"/>
<dbReference type="Gene3D" id="2.60.40.10">
    <property type="entry name" value="Immunoglobulins"/>
    <property type="match status" value="1"/>
</dbReference>
<keyword evidence="2" id="KW-1185">Reference proteome</keyword>
<sequence length="232" mass="25905">MIRSIILLLLIFPIISCSKGGDTPKEEELSLPAAASLIFPSNNSECIEGVVKNDTQSSVTFQWEDATNADSYELKLKNLSTGVTTGYNVIQNEVTIELDRGSAYSWYVISKSKNSKEISESAVWRFYNANATISSYAPFPALLVSPTINQEIVFSSEGIVLEWTGSDVDKDIVAYDIYFGFSNPPELYQENLNTPKVENVVVKPATNYYWKIITKDSKGNISYSNLFQFKVK</sequence>
<organism evidence="1 2">
    <name type="scientific">Arenibacter aquaticus</name>
    <dbReference type="NCBI Taxonomy" id="2489054"/>
    <lineage>
        <taxon>Bacteria</taxon>
        <taxon>Pseudomonadati</taxon>
        <taxon>Bacteroidota</taxon>
        <taxon>Flavobacteriia</taxon>
        <taxon>Flavobacteriales</taxon>
        <taxon>Flavobacteriaceae</taxon>
        <taxon>Arenibacter</taxon>
    </lineage>
</organism>
<dbReference type="SUPFAM" id="SSF49265">
    <property type="entry name" value="Fibronectin type III"/>
    <property type="match status" value="1"/>
</dbReference>
<evidence type="ECO:0000313" key="1">
    <source>
        <dbReference type="EMBL" id="RTE52377.1"/>
    </source>
</evidence>
<dbReference type="InterPro" id="IPR013783">
    <property type="entry name" value="Ig-like_fold"/>
</dbReference>